<evidence type="ECO:0008006" key="19">
    <source>
        <dbReference type="Google" id="ProtNLM"/>
    </source>
</evidence>
<keyword evidence="9" id="KW-0406">Ion transport</keyword>
<dbReference type="InterPro" id="IPR003937">
    <property type="entry name" value="K_chnl_volt-dep_KCNQ"/>
</dbReference>
<dbReference type="FunFam" id="1.10.287.70:FF:000016">
    <property type="entry name" value="Putative potassium voltage-gated channel subfamily KQT member 2"/>
    <property type="match status" value="1"/>
</dbReference>
<evidence type="ECO:0000256" key="8">
    <source>
        <dbReference type="ARBA" id="ARBA00022989"/>
    </source>
</evidence>
<feature type="compositionally biased region" description="Basic and acidic residues" evidence="13">
    <location>
        <begin position="26"/>
        <end position="41"/>
    </location>
</feature>
<gene>
    <name evidence="17" type="ORF">CDAUBV1_LOCUS17361</name>
</gene>
<evidence type="ECO:0000256" key="13">
    <source>
        <dbReference type="SAM" id="MobiDB-lite"/>
    </source>
</evidence>
<feature type="region of interest" description="Disordered" evidence="13">
    <location>
        <begin position="527"/>
        <end position="551"/>
    </location>
</feature>
<dbReference type="InterPro" id="IPR005821">
    <property type="entry name" value="Ion_trans_dom"/>
</dbReference>
<keyword evidence="2" id="KW-0813">Transport</keyword>
<dbReference type="AlphaFoldDB" id="A0AAV2U0R3"/>
<evidence type="ECO:0000256" key="1">
    <source>
        <dbReference type="ARBA" id="ARBA00004651"/>
    </source>
</evidence>
<name>A0AAV2U0R3_CALDB</name>
<feature type="transmembrane region" description="Helical" evidence="14">
    <location>
        <begin position="347"/>
        <end position="373"/>
    </location>
</feature>
<keyword evidence="8 14" id="KW-1133">Transmembrane helix</keyword>
<evidence type="ECO:0000256" key="11">
    <source>
        <dbReference type="ARBA" id="ARBA00023303"/>
    </source>
</evidence>
<feature type="transmembrane region" description="Helical" evidence="14">
    <location>
        <begin position="180"/>
        <end position="201"/>
    </location>
</feature>
<organism evidence="17 18">
    <name type="scientific">Calicophoron daubneyi</name>
    <name type="common">Rumen fluke</name>
    <name type="synonym">Paramphistomum daubneyi</name>
    <dbReference type="NCBI Taxonomy" id="300641"/>
    <lineage>
        <taxon>Eukaryota</taxon>
        <taxon>Metazoa</taxon>
        <taxon>Spiralia</taxon>
        <taxon>Lophotrochozoa</taxon>
        <taxon>Platyhelminthes</taxon>
        <taxon>Trematoda</taxon>
        <taxon>Digenea</taxon>
        <taxon>Plagiorchiida</taxon>
        <taxon>Pronocephalata</taxon>
        <taxon>Paramphistomoidea</taxon>
        <taxon>Paramphistomidae</taxon>
        <taxon>Calicophoron</taxon>
    </lineage>
</organism>
<dbReference type="Proteomes" id="UP001497525">
    <property type="component" value="Unassembled WGS sequence"/>
</dbReference>
<reference evidence="17" key="1">
    <citation type="submission" date="2024-06" db="EMBL/GenBank/DDBJ databases">
        <authorList>
            <person name="Liu X."/>
            <person name="Lenzi L."/>
            <person name="Haldenby T S."/>
            <person name="Uol C."/>
        </authorList>
    </citation>
    <scope>NUCLEOTIDE SEQUENCE</scope>
</reference>
<evidence type="ECO:0000256" key="4">
    <source>
        <dbReference type="ARBA" id="ARBA00022538"/>
    </source>
</evidence>
<feature type="transmembrane region" description="Helical" evidence="14">
    <location>
        <begin position="148"/>
        <end position="168"/>
    </location>
</feature>
<dbReference type="Pfam" id="PF00520">
    <property type="entry name" value="Ion_trans"/>
    <property type="match status" value="1"/>
</dbReference>
<protein>
    <recommendedName>
        <fullName evidence="19">Potassium voltage-gated channel subfamily KQT member 1</fullName>
    </recommendedName>
</protein>
<dbReference type="Gene3D" id="6.10.140.1910">
    <property type="match status" value="2"/>
</dbReference>
<dbReference type="PRINTS" id="PR00169">
    <property type="entry name" value="KCHANNEL"/>
</dbReference>
<evidence type="ECO:0000256" key="6">
    <source>
        <dbReference type="ARBA" id="ARBA00022882"/>
    </source>
</evidence>
<comment type="caution">
    <text evidence="17">The sequence shown here is derived from an EMBL/GenBank/DDBJ whole genome shotgun (WGS) entry which is preliminary data.</text>
</comment>
<evidence type="ECO:0000256" key="7">
    <source>
        <dbReference type="ARBA" id="ARBA00022958"/>
    </source>
</evidence>
<sequence length="971" mass="109086">MIDDDCVFVDMCSQSSASRHQPTEATNKEQSELVRRKEVSKKCAAPEGSEVLPSERETVRGAALTWTSGDRRELADGDHELYELKPYSRARGEGGIGGNEYRKRLAQRRTSLHGKTIAARISRTEAKYRRLQAQTYNFLERPKSLPSIVYHLIVFASVFTCLVLSVLSTIQEYAVPAGQILLYMELIILFWFFTEYCLRMWSAGCRSRYQTWRGRLRFARRPFCIVDIIVIVASTVVLAADSDRNSFAASALRGLRFFQILRMIRMDRRGGSFKLLASVVWAHRQELFTTIYIGFLGLLFSSFLIYLAEKKENEKITNYADALWWGVVTLCTVGYGDTVPRTWVGKIIAACCAVGGISFFALPAGILGSGFALKVQQHQRQKHLIRRRVPAATLIQCLWRCYAADPTSSSVATWKIHMRPVRKPAALTSSSSMVERGGFSRFGRFSTLRRRPEKSTTTSVFGGPHTNNHNNSHSNHETTEKQKAESQNWLFCHQRTSSDNEPNTHAALNTGFASEPNRSPAITEIGLTPTSRTHTPMNEEKSSNQKTSIEMTSTRPYASIRTFRQDPSSQNSAVGQRHPRLHKLSISRSHFHTSTDPPDSPDFNRPGDHNTPVVERKLTENDKVAIRIIRKVQYFVARRKFREALRPYDVKDVIEQYSAGHLDMLTRVKTLQARLDQILGKPGGKNDEVYDSRQSLASRVVKIERKIDTIEMKLDRLSEICQGNAGGLLSPVCCLNPTHSAFGYAGEVESHYTPMFGHADLQAFTGNANTCSSSGPHSRLSDISHRTPRWSPPLATHPSISHPLGGSGYVLLELKSPPFGPRCSDYSPRKFSPLPSASETSAYHNSANRKVCHKTDVLQNIIDNENRDPRHLKHHPIYSTIPCTYAYTQSFPEHPLSSSGRQSKNTSVESRGSRSYTGETERDLMSTNSDQPLIPAYKYSDNHRLSDESMNDPTPPTNDLSGMVSPLDKDV</sequence>
<feature type="region of interest" description="Disordered" evidence="13">
    <location>
        <begin position="14"/>
        <end position="56"/>
    </location>
</feature>
<proteinExistence type="predicted"/>
<dbReference type="GO" id="GO:0005249">
    <property type="term" value="F:voltage-gated potassium channel activity"/>
    <property type="evidence" value="ECO:0007669"/>
    <property type="project" value="InterPro"/>
</dbReference>
<dbReference type="Gene3D" id="1.10.287.70">
    <property type="match status" value="1"/>
</dbReference>
<keyword evidence="11" id="KW-0407">Ion channel</keyword>
<evidence type="ECO:0000313" key="18">
    <source>
        <dbReference type="Proteomes" id="UP001497525"/>
    </source>
</evidence>
<dbReference type="PRINTS" id="PR01459">
    <property type="entry name" value="KCNQCHANNEL"/>
</dbReference>
<feature type="region of interest" description="Disordered" evidence="13">
    <location>
        <begin position="892"/>
        <end position="971"/>
    </location>
</feature>
<feature type="compositionally biased region" description="Polar residues" evidence="13">
    <location>
        <begin position="14"/>
        <end position="25"/>
    </location>
</feature>
<feature type="transmembrane region" description="Helical" evidence="14">
    <location>
        <begin position="287"/>
        <end position="307"/>
    </location>
</feature>
<dbReference type="InterPro" id="IPR027359">
    <property type="entry name" value="Volt_channel_dom_sf"/>
</dbReference>
<evidence type="ECO:0000256" key="2">
    <source>
        <dbReference type="ARBA" id="ARBA00022448"/>
    </source>
</evidence>
<evidence type="ECO:0000256" key="12">
    <source>
        <dbReference type="ARBA" id="ARBA00034430"/>
    </source>
</evidence>
<evidence type="ECO:0000256" key="14">
    <source>
        <dbReference type="SAM" id="Phobius"/>
    </source>
</evidence>
<keyword evidence="4" id="KW-0633">Potassium transport</keyword>
<dbReference type="EMBL" id="CAXLJL010000945">
    <property type="protein sequence ID" value="CAL5142081.1"/>
    <property type="molecule type" value="Genomic_DNA"/>
</dbReference>
<dbReference type="FunFam" id="1.20.120.350:FF:000017">
    <property type="entry name" value="potassium voltage-gated channel subfamily KQT member 1"/>
    <property type="match status" value="1"/>
</dbReference>
<feature type="region of interest" description="Disordered" evidence="13">
    <location>
        <begin position="450"/>
        <end position="482"/>
    </location>
</feature>
<comment type="subcellular location">
    <subcellularLocation>
        <location evidence="1">Cell membrane</location>
        <topology evidence="1">Multi-pass membrane protein</topology>
    </subcellularLocation>
</comment>
<evidence type="ECO:0000259" key="16">
    <source>
        <dbReference type="Pfam" id="PF03520"/>
    </source>
</evidence>
<comment type="catalytic activity">
    <reaction evidence="12">
        <text>K(+)(in) = K(+)(out)</text>
        <dbReference type="Rhea" id="RHEA:29463"/>
        <dbReference type="ChEBI" id="CHEBI:29103"/>
    </reaction>
</comment>
<keyword evidence="10 14" id="KW-0472">Membrane</keyword>
<feature type="compositionally biased region" description="Polar residues" evidence="13">
    <location>
        <begin position="892"/>
        <end position="918"/>
    </location>
</feature>
<feature type="region of interest" description="Disordered" evidence="13">
    <location>
        <begin position="588"/>
        <end position="614"/>
    </location>
</feature>
<dbReference type="InterPro" id="IPR013821">
    <property type="entry name" value="K_chnl_volt-dep_KCNQ_C"/>
</dbReference>
<keyword evidence="6" id="KW-0851">Voltage-gated channel</keyword>
<evidence type="ECO:0000256" key="10">
    <source>
        <dbReference type="ARBA" id="ARBA00023136"/>
    </source>
</evidence>
<dbReference type="GO" id="GO:0008076">
    <property type="term" value="C:voltage-gated potassium channel complex"/>
    <property type="evidence" value="ECO:0007669"/>
    <property type="project" value="TreeGrafter"/>
</dbReference>
<dbReference type="Pfam" id="PF03520">
    <property type="entry name" value="KCNQ_channel"/>
    <property type="match status" value="1"/>
</dbReference>
<dbReference type="PANTHER" id="PTHR47735:SF9">
    <property type="entry name" value="POTASSIUM VOLTAGE-GATED CHANNEL SUBFAMILY KQT MEMBER 4-LIKE ISOFORM X1"/>
    <property type="match status" value="1"/>
</dbReference>
<feature type="domain" description="Ion transport" evidence="15">
    <location>
        <begin position="150"/>
        <end position="375"/>
    </location>
</feature>
<evidence type="ECO:0000256" key="5">
    <source>
        <dbReference type="ARBA" id="ARBA00022692"/>
    </source>
</evidence>
<accession>A0AAV2U0R3</accession>
<evidence type="ECO:0000256" key="9">
    <source>
        <dbReference type="ARBA" id="ARBA00023065"/>
    </source>
</evidence>
<dbReference type="Gene3D" id="1.20.120.350">
    <property type="entry name" value="Voltage-gated potassium channels. Chain C"/>
    <property type="match status" value="1"/>
</dbReference>
<evidence type="ECO:0000256" key="3">
    <source>
        <dbReference type="ARBA" id="ARBA00022475"/>
    </source>
</evidence>
<feature type="domain" description="Potassium channel voltage dependent KCNQ C-terminal" evidence="16">
    <location>
        <begin position="614"/>
        <end position="720"/>
    </location>
</feature>
<dbReference type="SUPFAM" id="SSF81324">
    <property type="entry name" value="Voltage-gated potassium channels"/>
    <property type="match status" value="1"/>
</dbReference>
<evidence type="ECO:0000313" key="17">
    <source>
        <dbReference type="EMBL" id="CAL5142081.1"/>
    </source>
</evidence>
<keyword evidence="5 14" id="KW-0812">Transmembrane</keyword>
<keyword evidence="3" id="KW-1003">Cell membrane</keyword>
<feature type="transmembrane region" description="Helical" evidence="14">
    <location>
        <begin position="222"/>
        <end position="240"/>
    </location>
</feature>
<keyword evidence="7" id="KW-0630">Potassium</keyword>
<dbReference type="PANTHER" id="PTHR47735">
    <property type="entry name" value="POTASSIUM VOLTAGE-GATED CHANNEL SUBFAMILY KQT MEMBER 4"/>
    <property type="match status" value="1"/>
</dbReference>
<evidence type="ECO:0000259" key="15">
    <source>
        <dbReference type="Pfam" id="PF00520"/>
    </source>
</evidence>